<reference evidence="8" key="1">
    <citation type="submission" date="2018-06" db="EMBL/GenBank/DDBJ databases">
        <authorList>
            <person name="Khan S.A."/>
        </authorList>
    </citation>
    <scope>NUCLEOTIDE SEQUENCE [LARGE SCALE GENOMIC DNA]</scope>
    <source>
        <strain evidence="8">DB-1506</strain>
    </source>
</reference>
<feature type="transmembrane region" description="Helical" evidence="5">
    <location>
        <begin position="279"/>
        <end position="298"/>
    </location>
</feature>
<feature type="transmembrane region" description="Helical" evidence="5">
    <location>
        <begin position="213"/>
        <end position="234"/>
    </location>
</feature>
<feature type="transmembrane region" description="Helical" evidence="5">
    <location>
        <begin position="44"/>
        <end position="65"/>
    </location>
</feature>
<keyword evidence="1 5" id="KW-0812">Transmembrane</keyword>
<dbReference type="OrthoDB" id="9812574at2"/>
<feature type="transmembrane region" description="Helical" evidence="5">
    <location>
        <begin position="103"/>
        <end position="128"/>
    </location>
</feature>
<dbReference type="InterPro" id="IPR011701">
    <property type="entry name" value="MFS"/>
</dbReference>
<feature type="transmembrane region" description="Helical" evidence="5">
    <location>
        <begin position="140"/>
        <end position="157"/>
    </location>
</feature>
<dbReference type="InterPro" id="IPR020846">
    <property type="entry name" value="MFS_dom"/>
</dbReference>
<feature type="transmembrane region" description="Helical" evidence="5">
    <location>
        <begin position="12"/>
        <end position="32"/>
    </location>
</feature>
<evidence type="ECO:0000313" key="7">
    <source>
        <dbReference type="EMBL" id="RAI61079.1"/>
    </source>
</evidence>
<dbReference type="Pfam" id="PF07690">
    <property type="entry name" value="MFS_1"/>
    <property type="match status" value="1"/>
</dbReference>
<feature type="transmembrane region" description="Helical" evidence="5">
    <location>
        <begin position="339"/>
        <end position="363"/>
    </location>
</feature>
<proteinExistence type="predicted"/>
<feature type="compositionally biased region" description="Low complexity" evidence="4">
    <location>
        <begin position="402"/>
        <end position="426"/>
    </location>
</feature>
<comment type="caution">
    <text evidence="7">The sequence shown here is derived from an EMBL/GenBank/DDBJ whole genome shotgun (WGS) entry which is preliminary data.</text>
</comment>
<evidence type="ECO:0000256" key="3">
    <source>
        <dbReference type="ARBA" id="ARBA00023136"/>
    </source>
</evidence>
<feature type="transmembrane region" description="Helical" evidence="5">
    <location>
        <begin position="163"/>
        <end position="182"/>
    </location>
</feature>
<evidence type="ECO:0000256" key="2">
    <source>
        <dbReference type="ARBA" id="ARBA00022989"/>
    </source>
</evidence>
<dbReference type="PANTHER" id="PTHR23539:SF1">
    <property type="entry name" value="MAJOR FACILITATOR SUPERFAMILY (MFS) PROFILE DOMAIN-CONTAINING PROTEIN"/>
    <property type="match status" value="1"/>
</dbReference>
<dbReference type="PROSITE" id="PS50850">
    <property type="entry name" value="MFS"/>
    <property type="match status" value="1"/>
</dbReference>
<feature type="region of interest" description="Disordered" evidence="4">
    <location>
        <begin position="393"/>
        <end position="464"/>
    </location>
</feature>
<dbReference type="SUPFAM" id="SSF103473">
    <property type="entry name" value="MFS general substrate transporter"/>
    <property type="match status" value="1"/>
</dbReference>
<dbReference type="RefSeq" id="WP_111468194.1">
    <property type="nucleotide sequence ID" value="NZ_QLIX01000001.1"/>
</dbReference>
<accession>A0A327MER5</accession>
<keyword evidence="3 5" id="KW-0472">Membrane</keyword>
<feature type="transmembrane region" description="Helical" evidence="5">
    <location>
        <begin position="304"/>
        <end position="327"/>
    </location>
</feature>
<dbReference type="InterPro" id="IPR036259">
    <property type="entry name" value="MFS_trans_sf"/>
</dbReference>
<sequence>MQGRRSARALDWLNFFLAEVQTGFGPFVAVYLTSQEWTEFEIGLALSVGTLTAMLSQVPAGALVDATPRKRLVAFAALLSLALSALTFAAWPETLPVLGAEVLHGFASCLLNPAVAAISLALVGQAALGERLGRNSRYRAIGNGITAGLMGLVGTYVSGAAVFWLTALFTLPAMLALSRIRAADLAPRETAMRHAASQSGWQGLRGLLTNRGVLIFSACCALFALSNAAMLPLAGTEATARAGRMANLIIAACIVVPQLVVALISPWFGRLAARRGRRLLLLLGLGALPLRGLLLALIEHPFALVLVQALDGISATAFGILLPLLAADLTRGTRLFNTGMGLFGLASGIGATASTTIAGALAAQYGTGLAFGALAGAGLLAFALALFAMPETRPTEEEEAPEAATPRAGTAAAGPDPAPVASASPARPRRMPEAASRPGEAAQPGPDSGPDPGPGGGRGPGGEA</sequence>
<name>A0A327MER5_9PROT</name>
<protein>
    <submittedName>
        <fullName evidence="7">MFS transporter</fullName>
    </submittedName>
</protein>
<dbReference type="Proteomes" id="UP000249065">
    <property type="component" value="Unassembled WGS sequence"/>
</dbReference>
<evidence type="ECO:0000313" key="8">
    <source>
        <dbReference type="Proteomes" id="UP000249065"/>
    </source>
</evidence>
<keyword evidence="8" id="KW-1185">Reference proteome</keyword>
<feature type="transmembrane region" description="Helical" evidence="5">
    <location>
        <begin position="72"/>
        <end position="91"/>
    </location>
</feature>
<evidence type="ECO:0000259" key="6">
    <source>
        <dbReference type="PROSITE" id="PS50850"/>
    </source>
</evidence>
<feature type="domain" description="Major facilitator superfamily (MFS) profile" evidence="6">
    <location>
        <begin position="1"/>
        <end position="393"/>
    </location>
</feature>
<evidence type="ECO:0000256" key="4">
    <source>
        <dbReference type="SAM" id="MobiDB-lite"/>
    </source>
</evidence>
<gene>
    <name evidence="7" type="ORF">DOO78_02850</name>
</gene>
<dbReference type="PANTHER" id="PTHR23539">
    <property type="entry name" value="MFS TRANSPORTER"/>
    <property type="match status" value="1"/>
</dbReference>
<feature type="compositionally biased region" description="Gly residues" evidence="4">
    <location>
        <begin position="454"/>
        <end position="464"/>
    </location>
</feature>
<keyword evidence="2 5" id="KW-1133">Transmembrane helix</keyword>
<dbReference type="GO" id="GO:0022857">
    <property type="term" value="F:transmembrane transporter activity"/>
    <property type="evidence" value="ECO:0007669"/>
    <property type="project" value="InterPro"/>
</dbReference>
<dbReference type="EMBL" id="QLIX01000001">
    <property type="protein sequence ID" value="RAI61079.1"/>
    <property type="molecule type" value="Genomic_DNA"/>
</dbReference>
<dbReference type="AlphaFoldDB" id="A0A327MER5"/>
<feature type="transmembrane region" description="Helical" evidence="5">
    <location>
        <begin position="246"/>
        <end position="267"/>
    </location>
</feature>
<evidence type="ECO:0000256" key="1">
    <source>
        <dbReference type="ARBA" id="ARBA00022692"/>
    </source>
</evidence>
<evidence type="ECO:0000256" key="5">
    <source>
        <dbReference type="SAM" id="Phobius"/>
    </source>
</evidence>
<feature type="compositionally biased region" description="Low complexity" evidence="4">
    <location>
        <begin position="433"/>
        <end position="446"/>
    </location>
</feature>
<feature type="transmembrane region" description="Helical" evidence="5">
    <location>
        <begin position="369"/>
        <end position="389"/>
    </location>
</feature>
<organism evidence="7 8">
    <name type="scientific">Roseicella frigidaeris</name>
    <dbReference type="NCBI Taxonomy" id="2230885"/>
    <lineage>
        <taxon>Bacteria</taxon>
        <taxon>Pseudomonadati</taxon>
        <taxon>Pseudomonadota</taxon>
        <taxon>Alphaproteobacteria</taxon>
        <taxon>Acetobacterales</taxon>
        <taxon>Roseomonadaceae</taxon>
        <taxon>Roseicella</taxon>
    </lineage>
</organism>
<dbReference type="Gene3D" id="1.20.1250.20">
    <property type="entry name" value="MFS general substrate transporter like domains"/>
    <property type="match status" value="2"/>
</dbReference>